<keyword evidence="4 5" id="KW-0472">Membrane</keyword>
<keyword evidence="3 5" id="KW-1133">Transmembrane helix</keyword>
<dbReference type="GO" id="GO:0016020">
    <property type="term" value="C:membrane"/>
    <property type="evidence" value="ECO:0007669"/>
    <property type="project" value="UniProtKB-SubCell"/>
</dbReference>
<evidence type="ECO:0000256" key="2">
    <source>
        <dbReference type="ARBA" id="ARBA00022692"/>
    </source>
</evidence>
<dbReference type="EMBL" id="JABELV010000102">
    <property type="protein sequence ID" value="KAG7530979.1"/>
    <property type="molecule type" value="Genomic_DNA"/>
</dbReference>
<dbReference type="AlphaFoldDB" id="A0A8K0JNV0"/>
<feature type="transmembrane region" description="Helical" evidence="5">
    <location>
        <begin position="31"/>
        <end position="54"/>
    </location>
</feature>
<organism evidence="6 7">
    <name type="scientific">Filobasidium floriforme</name>
    <dbReference type="NCBI Taxonomy" id="5210"/>
    <lineage>
        <taxon>Eukaryota</taxon>
        <taxon>Fungi</taxon>
        <taxon>Dikarya</taxon>
        <taxon>Basidiomycota</taxon>
        <taxon>Agaricomycotina</taxon>
        <taxon>Tremellomycetes</taxon>
        <taxon>Filobasidiales</taxon>
        <taxon>Filobasidiaceae</taxon>
        <taxon>Filobasidium</taxon>
    </lineage>
</organism>
<protein>
    <submittedName>
        <fullName evidence="6">Uncharacterized protein</fullName>
    </submittedName>
</protein>
<proteinExistence type="predicted"/>
<feature type="transmembrane region" description="Helical" evidence="5">
    <location>
        <begin position="75"/>
        <end position="93"/>
    </location>
</feature>
<dbReference type="Pfam" id="PF04479">
    <property type="entry name" value="RTA1"/>
    <property type="match status" value="1"/>
</dbReference>
<evidence type="ECO:0000256" key="1">
    <source>
        <dbReference type="ARBA" id="ARBA00004141"/>
    </source>
</evidence>
<reference evidence="6" key="1">
    <citation type="submission" date="2020-04" db="EMBL/GenBank/DDBJ databases">
        <title>Analysis of mating type loci in Filobasidium floriforme.</title>
        <authorList>
            <person name="Nowrousian M."/>
        </authorList>
    </citation>
    <scope>NUCLEOTIDE SEQUENCE</scope>
    <source>
        <strain evidence="6">CBS 6242</strain>
    </source>
</reference>
<evidence type="ECO:0000256" key="4">
    <source>
        <dbReference type="ARBA" id="ARBA00023136"/>
    </source>
</evidence>
<dbReference type="InterPro" id="IPR007568">
    <property type="entry name" value="RTA1"/>
</dbReference>
<evidence type="ECO:0000256" key="5">
    <source>
        <dbReference type="SAM" id="Phobius"/>
    </source>
</evidence>
<gene>
    <name evidence="6" type="ORF">FFLO_04650</name>
</gene>
<dbReference type="Proteomes" id="UP000812966">
    <property type="component" value="Unassembled WGS sequence"/>
</dbReference>
<comment type="subcellular location">
    <subcellularLocation>
        <location evidence="1">Membrane</location>
        <topology evidence="1">Multi-pass membrane protein</topology>
    </subcellularLocation>
</comment>
<evidence type="ECO:0000256" key="3">
    <source>
        <dbReference type="ARBA" id="ARBA00022989"/>
    </source>
</evidence>
<feature type="transmembrane region" description="Helical" evidence="5">
    <location>
        <begin position="297"/>
        <end position="314"/>
    </location>
</feature>
<keyword evidence="7" id="KW-1185">Reference proteome</keyword>
<dbReference type="PANTHER" id="PTHR31465">
    <property type="entry name" value="PROTEIN RTA1-RELATED"/>
    <property type="match status" value="1"/>
</dbReference>
<evidence type="ECO:0000313" key="6">
    <source>
        <dbReference type="EMBL" id="KAG7530979.1"/>
    </source>
</evidence>
<feature type="transmembrane region" description="Helical" evidence="5">
    <location>
        <begin position="146"/>
        <end position="171"/>
    </location>
</feature>
<feature type="transmembrane region" description="Helical" evidence="5">
    <location>
        <begin position="259"/>
        <end position="277"/>
    </location>
</feature>
<dbReference type="PANTHER" id="PTHR31465:SF1">
    <property type="entry name" value="PROTEIN RTA1-RELATED"/>
    <property type="match status" value="1"/>
</dbReference>
<sequence length="325" mass="36339">MSYGRYKGPYNEKNPIPDGEARISIYNYTPALALGLIGAILFGLAAIGHFYFWWIGGKKRVARDGRGRPTRWFEALWTLGCVMEVVGYGFRTYSHKNPFYVNAFIIQYFFIVVAPVFFAAAVYLALKYAINLNEENLRISPVKQTFVKVFITIDTLTTILQIVGAALIGVAESRRANQKASPITSDQANDILLAGLAAQNASFLVFLVILGVIIFRIRKAPEQHRTASIEKRHESDVSSPRAVEAGLAHNYGVATYTKTFLWVLVVSSLLIFARTLYRLAETAEGVWGNASSIEALFGVFEFAPVVVAAWLWIVRPLRREMVRMS</sequence>
<comment type="caution">
    <text evidence="6">The sequence shown here is derived from an EMBL/GenBank/DDBJ whole genome shotgun (WGS) entry which is preliminary data.</text>
</comment>
<feature type="transmembrane region" description="Helical" evidence="5">
    <location>
        <begin position="105"/>
        <end position="126"/>
    </location>
</feature>
<name>A0A8K0JNV0_9TREE</name>
<keyword evidence="2 5" id="KW-0812">Transmembrane</keyword>
<accession>A0A8K0JNV0</accession>
<evidence type="ECO:0000313" key="7">
    <source>
        <dbReference type="Proteomes" id="UP000812966"/>
    </source>
</evidence>
<feature type="transmembrane region" description="Helical" evidence="5">
    <location>
        <begin position="191"/>
        <end position="215"/>
    </location>
</feature>